<protein>
    <submittedName>
        <fullName evidence="2">Uncharacterized protein</fullName>
    </submittedName>
</protein>
<comment type="caution">
    <text evidence="2">The sequence shown here is derived from an EMBL/GenBank/DDBJ whole genome shotgun (WGS) entry which is preliminary data.</text>
</comment>
<dbReference type="AlphaFoldDB" id="G5QFJ3"/>
<proteinExistence type="predicted"/>
<reference evidence="2 3" key="1">
    <citation type="journal article" date="2011" name="BMC Genomics">
        <title>Genome sequencing reveals diversification of virulence factor content and possible host adaptation in distinct subpopulations of Salmonella enterica.</title>
        <authorList>
            <person name="den Bakker H.C."/>
            <person name="Moreno Switt A.I."/>
            <person name="Govoni G."/>
            <person name="Cummings C.A."/>
            <person name="Ranieri M.L."/>
            <person name="Degoricija L."/>
            <person name="Hoelzer K."/>
            <person name="Rodriguez-Rivera L.D."/>
            <person name="Brown S."/>
            <person name="Bolchacova E."/>
            <person name="Furtado M.R."/>
            <person name="Wiedmann M."/>
        </authorList>
    </citation>
    <scope>NUCLEOTIDE SEQUENCE [LARGE SCALE GENOMIC DNA]</scope>
    <source>
        <strain evidence="2 3">A4-653</strain>
    </source>
</reference>
<evidence type="ECO:0000256" key="1">
    <source>
        <dbReference type="SAM" id="MobiDB-lite"/>
    </source>
</evidence>
<feature type="compositionally biased region" description="Basic residues" evidence="1">
    <location>
        <begin position="26"/>
        <end position="35"/>
    </location>
</feature>
<evidence type="ECO:0000313" key="3">
    <source>
        <dbReference type="Proteomes" id="UP000004903"/>
    </source>
</evidence>
<sequence length="35" mass="3927">MEDSNLPQVRVERSETTEPFTATARRASKASHPAR</sequence>
<organism evidence="2 3">
    <name type="scientific">Salmonella enterica subsp. enterica serovar Rubislaw str. A4-653</name>
    <dbReference type="NCBI Taxonomy" id="913081"/>
    <lineage>
        <taxon>Bacteria</taxon>
        <taxon>Pseudomonadati</taxon>
        <taxon>Pseudomonadota</taxon>
        <taxon>Gammaproteobacteria</taxon>
        <taxon>Enterobacterales</taxon>
        <taxon>Enterobacteriaceae</taxon>
        <taxon>Salmonella</taxon>
    </lineage>
</organism>
<name>G5QFJ3_SALRU</name>
<dbReference type="EMBL" id="AFCT01000441">
    <property type="protein sequence ID" value="EHC93226.1"/>
    <property type="molecule type" value="Genomic_DNA"/>
</dbReference>
<gene>
    <name evidence="2" type="ORF">LTSERUB_1131</name>
</gene>
<accession>G5QFJ3</accession>
<dbReference type="Proteomes" id="UP000004903">
    <property type="component" value="Unassembled WGS sequence"/>
</dbReference>
<evidence type="ECO:0000313" key="2">
    <source>
        <dbReference type="EMBL" id="EHC93226.1"/>
    </source>
</evidence>
<feature type="non-terminal residue" evidence="2">
    <location>
        <position position="35"/>
    </location>
</feature>
<feature type="region of interest" description="Disordered" evidence="1">
    <location>
        <begin position="1"/>
        <end position="35"/>
    </location>
</feature>